<dbReference type="Proteomes" id="UP000626244">
    <property type="component" value="Unassembled WGS sequence"/>
</dbReference>
<reference evidence="2" key="1">
    <citation type="journal article" date="2019" name="Int. J. Syst. Evol. Microbiol.">
        <title>The Global Catalogue of Microorganisms (GCM) 10K type strain sequencing project: providing services to taxonomists for standard genome sequencing and annotation.</title>
        <authorList>
            <consortium name="The Broad Institute Genomics Platform"/>
            <consortium name="The Broad Institute Genome Sequencing Center for Infectious Disease"/>
            <person name="Wu L."/>
            <person name="Ma J."/>
        </authorList>
    </citation>
    <scope>NUCLEOTIDE SEQUENCE [LARGE SCALE GENOMIC DNA]</scope>
    <source>
        <strain evidence="2">CGMCC 1.14993</strain>
    </source>
</reference>
<sequence length="60" mass="7401">MIGKLFKIIYVYYFFTYRNLFGYKIVTCNPFEQIKEKTKLMVFSFFISYLVIDNIFPYKI</sequence>
<evidence type="ECO:0000313" key="1">
    <source>
        <dbReference type="EMBL" id="GGI16333.1"/>
    </source>
</evidence>
<proteinExistence type="predicted"/>
<gene>
    <name evidence="1" type="ORF">GCM10007380_32440</name>
</gene>
<protein>
    <submittedName>
        <fullName evidence="1">Uncharacterized protein</fullName>
    </submittedName>
</protein>
<dbReference type="AlphaFoldDB" id="A0A8J3AKY4"/>
<keyword evidence="2" id="KW-1185">Reference proteome</keyword>
<comment type="caution">
    <text evidence="1">The sequence shown here is derived from an EMBL/GenBank/DDBJ whole genome shotgun (WGS) entry which is preliminary data.</text>
</comment>
<name>A0A8J3AKY4_9BACI</name>
<organism evidence="1 2">
    <name type="scientific">Gottfriedia solisilvae</name>
    <dbReference type="NCBI Taxonomy" id="1516104"/>
    <lineage>
        <taxon>Bacteria</taxon>
        <taxon>Bacillati</taxon>
        <taxon>Bacillota</taxon>
        <taxon>Bacilli</taxon>
        <taxon>Bacillales</taxon>
        <taxon>Bacillaceae</taxon>
        <taxon>Gottfriedia</taxon>
    </lineage>
</organism>
<accession>A0A8J3AKY4</accession>
<evidence type="ECO:0000313" key="2">
    <source>
        <dbReference type="Proteomes" id="UP000626244"/>
    </source>
</evidence>
<dbReference type="EMBL" id="BMHB01000002">
    <property type="protein sequence ID" value="GGI16333.1"/>
    <property type="molecule type" value="Genomic_DNA"/>
</dbReference>